<dbReference type="InterPro" id="IPR004476">
    <property type="entry name" value="RNase_II/RNase_R"/>
</dbReference>
<evidence type="ECO:0000256" key="2">
    <source>
        <dbReference type="ARBA" id="ARBA00004496"/>
    </source>
</evidence>
<keyword evidence="8" id="KW-0694">RNA-binding</keyword>
<dbReference type="GO" id="GO:0008859">
    <property type="term" value="F:exoribonuclease II activity"/>
    <property type="evidence" value="ECO:0007669"/>
    <property type="project" value="UniProtKB-EC"/>
</dbReference>
<evidence type="ECO:0000256" key="6">
    <source>
        <dbReference type="ARBA" id="ARBA00022801"/>
    </source>
</evidence>
<evidence type="ECO:0000313" key="10">
    <source>
        <dbReference type="EMBL" id="HGW92530.1"/>
    </source>
</evidence>
<dbReference type="SMART" id="SM00955">
    <property type="entry name" value="RNB"/>
    <property type="match status" value="1"/>
</dbReference>
<protein>
    <recommendedName>
        <fullName evidence="3">exoribonuclease II</fullName>
        <ecNumber evidence="3">3.1.13.1</ecNumber>
    </recommendedName>
</protein>
<dbReference type="Gene3D" id="2.40.50.140">
    <property type="entry name" value="Nucleic acid-binding proteins"/>
    <property type="match status" value="2"/>
</dbReference>
<dbReference type="InterPro" id="IPR012340">
    <property type="entry name" value="NA-bd_OB-fold"/>
</dbReference>
<dbReference type="AlphaFoldDB" id="A0A7C4UHH1"/>
<dbReference type="EMBL" id="DTHG01000100">
    <property type="protein sequence ID" value="HGW92530.1"/>
    <property type="molecule type" value="Genomic_DNA"/>
</dbReference>
<dbReference type="InterPro" id="IPR003029">
    <property type="entry name" value="S1_domain"/>
</dbReference>
<gene>
    <name evidence="10" type="ORF">ENV67_08355</name>
</gene>
<dbReference type="NCBIfam" id="TIGR00358">
    <property type="entry name" value="3_prime_RNase"/>
    <property type="match status" value="1"/>
</dbReference>
<dbReference type="InterPro" id="IPR050180">
    <property type="entry name" value="RNR_Ribonuclease"/>
</dbReference>
<dbReference type="Pfam" id="PF08206">
    <property type="entry name" value="OB_RNB"/>
    <property type="match status" value="1"/>
</dbReference>
<keyword evidence="7" id="KW-0269">Exonuclease</keyword>
<keyword evidence="4" id="KW-0963">Cytoplasm</keyword>
<dbReference type="GO" id="GO:0006402">
    <property type="term" value="P:mRNA catabolic process"/>
    <property type="evidence" value="ECO:0007669"/>
    <property type="project" value="TreeGrafter"/>
</dbReference>
<keyword evidence="6" id="KW-0378">Hydrolase</keyword>
<comment type="caution">
    <text evidence="10">The sequence shown here is derived from an EMBL/GenBank/DDBJ whole genome shotgun (WGS) entry which is preliminary data.</text>
</comment>
<dbReference type="PROSITE" id="PS01175">
    <property type="entry name" value="RIBONUCLEASE_II"/>
    <property type="match status" value="1"/>
</dbReference>
<reference evidence="10" key="1">
    <citation type="journal article" date="2020" name="mSystems">
        <title>Genome- and Community-Level Interaction Insights into Carbon Utilization and Element Cycling Functions of Hydrothermarchaeota in Hydrothermal Sediment.</title>
        <authorList>
            <person name="Zhou Z."/>
            <person name="Liu Y."/>
            <person name="Xu W."/>
            <person name="Pan J."/>
            <person name="Luo Z.H."/>
            <person name="Li M."/>
        </authorList>
    </citation>
    <scope>NUCLEOTIDE SEQUENCE [LARGE SCALE GENOMIC DNA]</scope>
    <source>
        <strain evidence="10">SpSt-780</strain>
    </source>
</reference>
<dbReference type="PROSITE" id="PS50126">
    <property type="entry name" value="S1"/>
    <property type="match status" value="1"/>
</dbReference>
<dbReference type="GO" id="GO:0003723">
    <property type="term" value="F:RNA binding"/>
    <property type="evidence" value="ECO:0007669"/>
    <property type="project" value="UniProtKB-KW"/>
</dbReference>
<dbReference type="InterPro" id="IPR001900">
    <property type="entry name" value="RNase_II/R"/>
</dbReference>
<organism evidence="10">
    <name type="scientific">candidate division WOR-3 bacterium</name>
    <dbReference type="NCBI Taxonomy" id="2052148"/>
    <lineage>
        <taxon>Bacteria</taxon>
        <taxon>Bacteria division WOR-3</taxon>
    </lineage>
</organism>
<dbReference type="EC" id="3.1.13.1" evidence="3"/>
<comment type="catalytic activity">
    <reaction evidence="1">
        <text>Exonucleolytic cleavage in the 3'- to 5'-direction to yield nucleoside 5'-phosphates.</text>
        <dbReference type="EC" id="3.1.13.1"/>
    </reaction>
</comment>
<evidence type="ECO:0000256" key="4">
    <source>
        <dbReference type="ARBA" id="ARBA00022490"/>
    </source>
</evidence>
<sequence length="610" mass="71755">MKKKEKIIIGKFDGKNGGYGFLIPEDGSEDIFIPQHYASTALNGDIVSAIKIKEGSKYIGKVINVLRRGKEKYVGRIVIERGVPYLYVFDKNVPYLFYIENFNKKKFKKGDTVLARFTKWESRRYAPNCVILKKIEKDEIERYILEETFSLKDEFPKNVIEEAKRINFNIKEKVKDLRKEFVITIDPEDAKDFDDAISIRKIKGKYYLYVHIADVSSYVKKNTEIDKEAQRRGLTVYLPYKTFYMLPKELTDKISITENEDKKVITVTMKIDESGDVLDYSIDSAVVKNKKRLSYEEAEKLINSDHKTKLGKYLKELYELSKIIEKKKLRLKRLDFNIPKVEVRIIDEEIIIMPEKRLSSHDLIEEFMVLTNEMIANEQLKFERGIFRIHEEPDEIKLQEFKRFVGLLGYKLEGITREALFKFLEYIKGEPLEKILNYELLRCMKRARYVAYPSSHFALASQLYTHFTSPVRRYPDLVVHRIIKGEDYSLKELEKIAEHSTDMEWKAQEAERKAQELFVLKYLEKNRDKEFTGLIKGVSNKGVFVELEDFLISGFIPVSLLPEDNYRAFENELIGRWKKFRVGEKIITRINHLDTLSGELELEFIGRVIE</sequence>
<evidence type="ECO:0000259" key="9">
    <source>
        <dbReference type="PROSITE" id="PS50126"/>
    </source>
</evidence>
<comment type="subcellular location">
    <subcellularLocation>
        <location evidence="2">Cytoplasm</location>
    </subcellularLocation>
</comment>
<name>A0A7C4UHH1_UNCW3</name>
<dbReference type="Pfam" id="PF00773">
    <property type="entry name" value="RNB"/>
    <property type="match status" value="1"/>
</dbReference>
<dbReference type="SUPFAM" id="SSF50249">
    <property type="entry name" value="Nucleic acid-binding proteins"/>
    <property type="match status" value="4"/>
</dbReference>
<accession>A0A7C4UHH1</accession>
<proteinExistence type="predicted"/>
<evidence type="ECO:0000256" key="8">
    <source>
        <dbReference type="ARBA" id="ARBA00022884"/>
    </source>
</evidence>
<dbReference type="GO" id="GO:0005829">
    <property type="term" value="C:cytosol"/>
    <property type="evidence" value="ECO:0007669"/>
    <property type="project" value="TreeGrafter"/>
</dbReference>
<dbReference type="PANTHER" id="PTHR23355">
    <property type="entry name" value="RIBONUCLEASE"/>
    <property type="match status" value="1"/>
</dbReference>
<dbReference type="SMART" id="SM00357">
    <property type="entry name" value="CSP"/>
    <property type="match status" value="1"/>
</dbReference>
<dbReference type="InterPro" id="IPR011129">
    <property type="entry name" value="CSD"/>
</dbReference>
<dbReference type="PANTHER" id="PTHR23355:SF9">
    <property type="entry name" value="DIS3-LIKE EXONUCLEASE 2"/>
    <property type="match status" value="1"/>
</dbReference>
<evidence type="ECO:0000256" key="5">
    <source>
        <dbReference type="ARBA" id="ARBA00022722"/>
    </source>
</evidence>
<keyword evidence="5" id="KW-0540">Nuclease</keyword>
<feature type="domain" description="S1 motif" evidence="9">
    <location>
        <begin position="528"/>
        <end position="605"/>
    </location>
</feature>
<dbReference type="InterPro" id="IPR013223">
    <property type="entry name" value="RNase_B_OB_dom"/>
</dbReference>
<dbReference type="InterPro" id="IPR022966">
    <property type="entry name" value="RNase_II/R_CS"/>
</dbReference>
<evidence type="ECO:0000256" key="3">
    <source>
        <dbReference type="ARBA" id="ARBA00012163"/>
    </source>
</evidence>
<evidence type="ECO:0000256" key="7">
    <source>
        <dbReference type="ARBA" id="ARBA00022839"/>
    </source>
</evidence>
<evidence type="ECO:0000256" key="1">
    <source>
        <dbReference type="ARBA" id="ARBA00001849"/>
    </source>
</evidence>
<dbReference type="SMART" id="SM00316">
    <property type="entry name" value="S1"/>
    <property type="match status" value="1"/>
</dbReference>